<dbReference type="AlphaFoldDB" id="A0AAD1SET9"/>
<dbReference type="GO" id="GO:0016192">
    <property type="term" value="P:vesicle-mediated transport"/>
    <property type="evidence" value="ECO:0007669"/>
    <property type="project" value="InterPro"/>
</dbReference>
<dbReference type="Pfam" id="PF00995">
    <property type="entry name" value="Sec1"/>
    <property type="match status" value="1"/>
</dbReference>
<keyword evidence="2" id="KW-0653">Protein transport</keyword>
<dbReference type="InterPro" id="IPR036045">
    <property type="entry name" value="Sec1-like_sf"/>
</dbReference>
<dbReference type="InterPro" id="IPR027482">
    <property type="entry name" value="Sec1-like_dom2"/>
</dbReference>
<evidence type="ECO:0000256" key="1">
    <source>
        <dbReference type="ARBA" id="ARBA00009884"/>
    </source>
</evidence>
<evidence type="ECO:0000313" key="4">
    <source>
        <dbReference type="Proteomes" id="UP001295444"/>
    </source>
</evidence>
<evidence type="ECO:0000256" key="2">
    <source>
        <dbReference type="ARBA" id="ARBA00022927"/>
    </source>
</evidence>
<accession>A0AAD1SET9</accession>
<dbReference type="SUPFAM" id="SSF56815">
    <property type="entry name" value="Sec1/munc18-like (SM) proteins"/>
    <property type="match status" value="1"/>
</dbReference>
<dbReference type="Gene3D" id="3.90.830.10">
    <property type="entry name" value="Syntaxin Binding Protein 1, Chain A, domain 2"/>
    <property type="match status" value="1"/>
</dbReference>
<proteinExistence type="inferred from homology"/>
<keyword evidence="2" id="KW-0813">Transport</keyword>
<dbReference type="Gene3D" id="1.25.40.60">
    <property type="match status" value="1"/>
</dbReference>
<reference evidence="3" key="1">
    <citation type="submission" date="2022-03" db="EMBL/GenBank/DDBJ databases">
        <authorList>
            <person name="Alioto T."/>
            <person name="Alioto T."/>
            <person name="Gomez Garrido J."/>
        </authorList>
    </citation>
    <scope>NUCLEOTIDE SEQUENCE</scope>
</reference>
<evidence type="ECO:0000313" key="3">
    <source>
        <dbReference type="EMBL" id="CAH2300196.1"/>
    </source>
</evidence>
<dbReference type="Proteomes" id="UP001295444">
    <property type="component" value="Chromosome 06"/>
</dbReference>
<keyword evidence="4" id="KW-1185">Reference proteome</keyword>
<sequence length="667" mass="73634">MAGSPGLAAFCLKVWEPVVAKSRRAVVFMDTPCAEILHWCGGVELFLSAGALNVKEFSSFESGAKNQPKALFVVSSAPRGRALDVIRDVVSQSSFQYCIVVTAVGPGEPEDRANYEQLKDRLCEWMGNMNFTAEVMWAPLLLAPVAPHLLVTPAFSFLFPLLPSQDLQAMNRSRPDKKRFPGLGDVDLASMPQELQHHIRKLVSGLNFFLEGIGVREECYAVGHLSRIIAGELANCPQAKNRRKTSQSKASLVFIDRTLDLTGAVGHHGDNLVEKILSVLPCLPGHSNDVMVNMEALTALRCEGKNEDIIAPGCLAQPNNPTGKALWESMLSMKQKEAVMEVRRQLVEAASREKLPVKMSMGRVTPEQLRFLIQLFKDNGQAIQNHCGVLQLASSTAQVLKHPQYSKWDNFLAFERLVLQTTGKTELPRVLNQLYPMIKSHNERSNDDYNIDDIIIILVYIYSVTGDVQVNSEFDAAESHVKKALIQAFCDEPEPSPLLQKITGCESSPELTLEKSAAAVDKIFTTLRDVSKTRTHLKFFHSVHVPGSNVQQASYKPLLKQIVEEILHPSHAEPVDIEHMSSGLTDLLKTGISMFMKVSRPHPGDASLLILFVIGGVTVSEVRMVKDLVSSLKPGVQVAVLSTKLLRPLDIPELLLATDRLHPDTVI</sequence>
<dbReference type="InterPro" id="IPR001619">
    <property type="entry name" value="Sec1-like"/>
</dbReference>
<organism evidence="3 4">
    <name type="scientific">Pelobates cultripes</name>
    <name type="common">Western spadefoot toad</name>
    <dbReference type="NCBI Taxonomy" id="61616"/>
    <lineage>
        <taxon>Eukaryota</taxon>
        <taxon>Metazoa</taxon>
        <taxon>Chordata</taxon>
        <taxon>Craniata</taxon>
        <taxon>Vertebrata</taxon>
        <taxon>Euteleostomi</taxon>
        <taxon>Amphibia</taxon>
        <taxon>Batrachia</taxon>
        <taxon>Anura</taxon>
        <taxon>Pelobatoidea</taxon>
        <taxon>Pelobatidae</taxon>
        <taxon>Pelobates</taxon>
    </lineage>
</organism>
<dbReference type="GO" id="GO:0015031">
    <property type="term" value="P:protein transport"/>
    <property type="evidence" value="ECO:0007669"/>
    <property type="project" value="UniProtKB-KW"/>
</dbReference>
<name>A0AAD1SET9_PELCU</name>
<comment type="similarity">
    <text evidence="1">Belongs to the STXBP/unc-18/SEC1 family.</text>
</comment>
<dbReference type="Gene3D" id="3.40.50.1910">
    <property type="match status" value="1"/>
</dbReference>
<dbReference type="InterPro" id="IPR043127">
    <property type="entry name" value="Sec-1-like_dom3a"/>
</dbReference>
<dbReference type="EMBL" id="OW240917">
    <property type="protein sequence ID" value="CAH2300196.1"/>
    <property type="molecule type" value="Genomic_DNA"/>
</dbReference>
<gene>
    <name evidence="3" type="ORF">PECUL_23A000507</name>
</gene>
<dbReference type="PANTHER" id="PTHR11679">
    <property type="entry name" value="VESICLE PROTEIN SORTING-ASSOCIATED"/>
    <property type="match status" value="1"/>
</dbReference>
<protein>
    <submittedName>
        <fullName evidence="3">Sec1 family domain-containing 2</fullName>
    </submittedName>
</protein>